<dbReference type="PANTHER" id="PTHR14469:SF4">
    <property type="entry name" value="SIMILAR TO CHROMOSOME 20 OPEN READING FRAME 81"/>
    <property type="match status" value="1"/>
</dbReference>
<evidence type="ECO:0000313" key="3">
    <source>
        <dbReference type="RefSeq" id="XP_007957144.1"/>
    </source>
</evidence>
<dbReference type="AlphaFoldDB" id="A0A8B7BAX7"/>
<reference evidence="3" key="1">
    <citation type="submission" date="2025-08" db="UniProtKB">
        <authorList>
            <consortium name="RefSeq"/>
        </authorList>
    </citation>
    <scope>IDENTIFICATION</scope>
</reference>
<dbReference type="Gene3D" id="3.40.50.1110">
    <property type="entry name" value="SGNH hydrolase"/>
    <property type="match status" value="1"/>
</dbReference>
<gene>
    <name evidence="3" type="primary">LOC103213057</name>
</gene>
<name>A0A8B7BAX7_ORYAF</name>
<evidence type="ECO:0000313" key="2">
    <source>
        <dbReference type="Proteomes" id="UP000694850"/>
    </source>
</evidence>
<proteinExistence type="inferred from homology"/>
<organism evidence="2 3">
    <name type="scientific">Orycteropus afer afer</name>
    <dbReference type="NCBI Taxonomy" id="1230840"/>
    <lineage>
        <taxon>Eukaryota</taxon>
        <taxon>Metazoa</taxon>
        <taxon>Chordata</taxon>
        <taxon>Craniata</taxon>
        <taxon>Vertebrata</taxon>
        <taxon>Euteleostomi</taxon>
        <taxon>Mammalia</taxon>
        <taxon>Eutheria</taxon>
        <taxon>Afrotheria</taxon>
        <taxon>Tubulidentata</taxon>
        <taxon>Orycteropodidae</taxon>
        <taxon>Orycteropus</taxon>
    </lineage>
</organism>
<comment type="similarity">
    <text evidence="1">Belongs to the PC-esterase family.</text>
</comment>
<dbReference type="Proteomes" id="UP000694850">
    <property type="component" value="Unplaced"/>
</dbReference>
<feature type="non-terminal residue" evidence="3">
    <location>
        <position position="264"/>
    </location>
</feature>
<dbReference type="RefSeq" id="XP_007957144.1">
    <property type="nucleotide sequence ID" value="XM_007958953.2"/>
</dbReference>
<dbReference type="InterPro" id="IPR036514">
    <property type="entry name" value="SGNH_hydro_sf"/>
</dbReference>
<dbReference type="OrthoDB" id="9975373at2759"/>
<evidence type="ECO:0000256" key="1">
    <source>
        <dbReference type="ARBA" id="ARBA00037957"/>
    </source>
</evidence>
<protein>
    <submittedName>
        <fullName evidence="3">PC-esterase domain-containing protein 1B-like</fullName>
    </submittedName>
</protein>
<dbReference type="GeneID" id="103213057"/>
<accession>A0A8B7BAX7</accession>
<dbReference type="PANTHER" id="PTHR14469">
    <property type="entry name" value="SARCOMA ANTIGEN NY-SAR-23"/>
    <property type="match status" value="1"/>
</dbReference>
<sequence length="264" mass="30538">MVHLRAREVQQLLHNKYVVVMGDSVQRAVYKDLVLLLQKDCLLSPSQLKDKGELSFENDVLLEGGKRGRMHNGTNYREVREFRSAHHLVRFYFLTRAYSQYLESVLEELLWGEHGPDVVVMNSCLWDLARYGEESLWSYRQNLEILFWRLHQVLPESCLVVWNTAMPVAHRVSGGFLPPERLAPTAWLREDVMEANFYTAAEACSQGFDVLDLHFHFRHSGHHRQEDGVHWNECAHRGISHLLLAHVADAWGVILPGRDLVDSC</sequence>
<dbReference type="SUPFAM" id="SSF52266">
    <property type="entry name" value="SGNH hydrolase"/>
    <property type="match status" value="1"/>
</dbReference>
<keyword evidence="2" id="KW-1185">Reference proteome</keyword>